<name>A0A2P5P9Z2_9CHLR</name>
<dbReference type="InterPro" id="IPR004435">
    <property type="entry name" value="MobB_dom"/>
</dbReference>
<evidence type="ECO:0000259" key="1">
    <source>
        <dbReference type="Pfam" id="PF03205"/>
    </source>
</evidence>
<dbReference type="RefSeq" id="WP_102331344.1">
    <property type="nucleotide sequence ID" value="NZ_CP058566.2"/>
</dbReference>
<dbReference type="GO" id="GO:0005525">
    <property type="term" value="F:GTP binding"/>
    <property type="evidence" value="ECO:0007669"/>
    <property type="project" value="InterPro"/>
</dbReference>
<keyword evidence="3" id="KW-1185">Reference proteome</keyword>
<reference evidence="2 3" key="1">
    <citation type="journal article" date="2017" name="ISME J.">
        <title>Grape pomace compost harbors organohalide-respiring Dehalogenimonas species with novel reductive dehalogenase genes.</title>
        <authorList>
            <person name="Yang Y."/>
            <person name="Higgins S.A."/>
            <person name="Yan J."/>
            <person name="Simsir B."/>
            <person name="Chourey K."/>
            <person name="Iyer R."/>
            <person name="Hettich R.L."/>
            <person name="Baldwin B."/>
            <person name="Ogles D.M."/>
            <person name="Loffler F.E."/>
        </authorList>
    </citation>
    <scope>NUCLEOTIDE SEQUENCE [LARGE SCALE GENOMIC DNA]</scope>
    <source>
        <strain evidence="2 3">GP</strain>
    </source>
</reference>
<dbReference type="PANTHER" id="PTHR40072">
    <property type="entry name" value="MOLYBDOPTERIN-GUANINE DINUCLEOTIDE BIOSYNTHESIS ADAPTER PROTEIN-RELATED"/>
    <property type="match status" value="1"/>
</dbReference>
<dbReference type="InterPro" id="IPR027417">
    <property type="entry name" value="P-loop_NTPase"/>
</dbReference>
<evidence type="ECO:0000313" key="2">
    <source>
        <dbReference type="EMBL" id="PPD59111.1"/>
    </source>
</evidence>
<dbReference type="CDD" id="cd03116">
    <property type="entry name" value="MobB"/>
    <property type="match status" value="1"/>
</dbReference>
<dbReference type="PANTHER" id="PTHR40072:SF1">
    <property type="entry name" value="MOLYBDOPTERIN-GUANINE DINUCLEOTIDE BIOSYNTHESIS ADAPTER PROTEIN"/>
    <property type="match status" value="1"/>
</dbReference>
<dbReference type="Pfam" id="PF03205">
    <property type="entry name" value="MobB"/>
    <property type="match status" value="1"/>
</dbReference>
<organism evidence="2 3">
    <name type="scientific">Dehalogenimonas etheniformans</name>
    <dbReference type="NCBI Taxonomy" id="1536648"/>
    <lineage>
        <taxon>Bacteria</taxon>
        <taxon>Bacillati</taxon>
        <taxon>Chloroflexota</taxon>
        <taxon>Dehalococcoidia</taxon>
        <taxon>Dehalococcoidales</taxon>
        <taxon>Dehalococcoidaceae</taxon>
        <taxon>Dehalogenimonas</taxon>
    </lineage>
</organism>
<feature type="domain" description="Molybdopterin-guanine dinucleotide biosynthesis protein B (MobB)" evidence="1">
    <location>
        <begin position="5"/>
        <end position="134"/>
    </location>
</feature>
<proteinExistence type="predicted"/>
<accession>A0A2P5P9Z2</accession>
<dbReference type="OrthoDB" id="9786803at2"/>
<dbReference type="AlphaFoldDB" id="A0A2P5P9Z2"/>
<comment type="caution">
    <text evidence="2">The sequence shown here is derived from an EMBL/GenBank/DDBJ whole genome shotgun (WGS) entry which is preliminary data.</text>
</comment>
<evidence type="ECO:0000313" key="3">
    <source>
        <dbReference type="Proteomes" id="UP000235653"/>
    </source>
</evidence>
<gene>
    <name evidence="2" type="primary">mobB</name>
    <name evidence="2" type="ORF">JP09_000055</name>
</gene>
<sequence>MPAPVIAFVGRSDSGKTTLLEKIIPELKSRGYRVATIKHVPGHLVEPAEERDTTRHLAAGSNTSVINSPEKLIFVKKQSSESTLLNIAWSLDEDFDIILAEGFKNSPVPKILVHRLEAGSPPESLNRVVAVVSDESVALDVRRFGLEDVSAIADFLVETVINPSRSRVDLRVNGERVALSNYPAEIIAAVMETMAKTLKGVAGVKDLEFRLKKP</sequence>
<dbReference type="EMBL" id="JQAN02000001">
    <property type="protein sequence ID" value="PPD59111.1"/>
    <property type="molecule type" value="Genomic_DNA"/>
</dbReference>
<protein>
    <submittedName>
        <fullName evidence="2">Molybdopterin-guanine dinucleotide biosynthesis protein B</fullName>
    </submittedName>
</protein>
<dbReference type="SUPFAM" id="SSF52540">
    <property type="entry name" value="P-loop containing nucleoside triphosphate hydrolases"/>
    <property type="match status" value="1"/>
</dbReference>
<dbReference type="Gene3D" id="3.40.50.300">
    <property type="entry name" value="P-loop containing nucleotide triphosphate hydrolases"/>
    <property type="match status" value="1"/>
</dbReference>
<dbReference type="Proteomes" id="UP000235653">
    <property type="component" value="Unassembled WGS sequence"/>
</dbReference>
<dbReference type="GO" id="GO:0006777">
    <property type="term" value="P:Mo-molybdopterin cofactor biosynthetic process"/>
    <property type="evidence" value="ECO:0007669"/>
    <property type="project" value="InterPro"/>
</dbReference>
<dbReference type="InterPro" id="IPR052539">
    <property type="entry name" value="MGD_biosynthesis_adapter"/>
</dbReference>
<dbReference type="NCBIfam" id="TIGR00176">
    <property type="entry name" value="mobB"/>
    <property type="match status" value="1"/>
</dbReference>